<feature type="compositionally biased region" description="Basic and acidic residues" evidence="1">
    <location>
        <begin position="1"/>
        <end position="10"/>
    </location>
</feature>
<dbReference type="Proteomes" id="UP000285744">
    <property type="component" value="Unassembled WGS sequence"/>
</dbReference>
<dbReference type="EMBL" id="RAQQ01000005">
    <property type="protein sequence ID" value="RKF27711.1"/>
    <property type="molecule type" value="Genomic_DNA"/>
</dbReference>
<gene>
    <name evidence="2" type="ORF">D7I43_08410</name>
</gene>
<accession>A0A420F455</accession>
<feature type="region of interest" description="Disordered" evidence="1">
    <location>
        <begin position="1"/>
        <end position="71"/>
    </location>
</feature>
<sequence length="71" mass="7633">MSTEYRRFDDEVMPPARAHAPIMGGEGAGGALTPDREHRGRAARRAHARDDAEAPAPSRGGGRFHVTLVRG</sequence>
<reference evidence="2 3" key="1">
    <citation type="journal article" date="2018" name="Int. J. Syst. Evol. Microbiol.">
        <title>Micromonospora globbae sp. nov., an endophytic actinomycete isolated from roots of Globba winitii C. H. Wright.</title>
        <authorList>
            <person name="Kuncharoen N."/>
            <person name="Pittayakhajonwut P."/>
            <person name="Tanasupawat S."/>
        </authorList>
    </citation>
    <scope>NUCLEOTIDE SEQUENCE [LARGE SCALE GENOMIC DNA]</scope>
    <source>
        <strain evidence="2 3">WPS1-2</strain>
    </source>
</reference>
<organism evidence="2 3">
    <name type="scientific">Micromonospora globbae</name>
    <dbReference type="NCBI Taxonomy" id="1894969"/>
    <lineage>
        <taxon>Bacteria</taxon>
        <taxon>Bacillati</taxon>
        <taxon>Actinomycetota</taxon>
        <taxon>Actinomycetes</taxon>
        <taxon>Micromonosporales</taxon>
        <taxon>Micromonosporaceae</taxon>
        <taxon>Micromonospora</taxon>
    </lineage>
</organism>
<dbReference type="AlphaFoldDB" id="A0A420F455"/>
<evidence type="ECO:0000313" key="2">
    <source>
        <dbReference type="EMBL" id="RKF27711.1"/>
    </source>
</evidence>
<evidence type="ECO:0000256" key="1">
    <source>
        <dbReference type="SAM" id="MobiDB-lite"/>
    </source>
</evidence>
<evidence type="ECO:0000313" key="3">
    <source>
        <dbReference type="Proteomes" id="UP000285744"/>
    </source>
</evidence>
<protein>
    <submittedName>
        <fullName evidence="2">Uncharacterized protein</fullName>
    </submittedName>
</protein>
<proteinExistence type="predicted"/>
<comment type="caution">
    <text evidence="2">The sequence shown here is derived from an EMBL/GenBank/DDBJ whole genome shotgun (WGS) entry which is preliminary data.</text>
</comment>
<name>A0A420F455_9ACTN</name>